<dbReference type="Pfam" id="PF14322">
    <property type="entry name" value="SusD-like_3"/>
    <property type="match status" value="1"/>
</dbReference>
<evidence type="ECO:0000256" key="3">
    <source>
        <dbReference type="ARBA" id="ARBA00022729"/>
    </source>
</evidence>
<evidence type="ECO:0000313" key="9">
    <source>
        <dbReference type="Proteomes" id="UP001165302"/>
    </source>
</evidence>
<accession>A0ABS7Z8K6</accession>
<reference evidence="8" key="1">
    <citation type="submission" date="2020-10" db="EMBL/GenBank/DDBJ databases">
        <authorList>
            <person name="Lu T."/>
            <person name="Wang Q."/>
            <person name="Han X."/>
        </authorList>
    </citation>
    <scope>NUCLEOTIDE SEQUENCE</scope>
    <source>
        <strain evidence="8">WQ 366</strain>
    </source>
</reference>
<keyword evidence="4" id="KW-0472">Membrane</keyword>
<dbReference type="Pfam" id="PF07980">
    <property type="entry name" value="SusD_RagB"/>
    <property type="match status" value="1"/>
</dbReference>
<evidence type="ECO:0000256" key="4">
    <source>
        <dbReference type="ARBA" id="ARBA00023136"/>
    </source>
</evidence>
<dbReference type="Gene3D" id="1.25.40.390">
    <property type="match status" value="1"/>
</dbReference>
<proteinExistence type="inferred from homology"/>
<feature type="domain" description="SusD-like N-terminal" evidence="7">
    <location>
        <begin position="65"/>
        <end position="213"/>
    </location>
</feature>
<evidence type="ECO:0000259" key="7">
    <source>
        <dbReference type="Pfam" id="PF14322"/>
    </source>
</evidence>
<feature type="domain" description="RagB/SusD" evidence="6">
    <location>
        <begin position="372"/>
        <end position="488"/>
    </location>
</feature>
<dbReference type="SUPFAM" id="SSF48452">
    <property type="entry name" value="TPR-like"/>
    <property type="match status" value="1"/>
</dbReference>
<comment type="subcellular location">
    <subcellularLocation>
        <location evidence="1">Cell outer membrane</location>
    </subcellularLocation>
</comment>
<sequence>MKKILIAFIIFGGFTLNGCTKFLDLPPKNQRAVTTLNDVKSVLSGYLDAFARTNTRPIVGPIPIVTEEHNMMFESYADNIDFVANLNRYIAPNNTKNEQFYANKFLFNDIATTDAIWNTHYQAIGFLNALIDQCDELVEADSEELRRVKGEMLVHRAYYIFKLQQYFAPMNKEELGIPLYLHTGKEVVGIRMMRKRSSEIYDVLTGDLKVALQYYKEVGPNSGYSRFFNDRYIQNLLAQVYWFKAESASKQNEDYQFAKEYALGAIEGVDGYIPKTTLEFQTVQKNRNPDYPAFYQESIAFGSVGPIYGSNLDYIGFSPNNLKVSTDFHSSFDATDIRLSAYFTGTNISSNWPDGLTPVQKYIRIHLFAPEEAYLILAEAYHRLGETDLALGVLNKFKSFRGASQKSGLSGQTLLDEIIKERRKEFFGDTDKRWLDLKRYANVTIDRRFTFFGKTYAVKVEPNSSYYALPIPLSELQENPDLIPNEGWNPIIF</sequence>
<evidence type="ECO:0000256" key="2">
    <source>
        <dbReference type="ARBA" id="ARBA00006275"/>
    </source>
</evidence>
<comment type="similarity">
    <text evidence="2">Belongs to the SusD family.</text>
</comment>
<organism evidence="8 9">
    <name type="scientific">Sphingobacterium bovistauri</name>
    <dbReference type="NCBI Taxonomy" id="2781959"/>
    <lineage>
        <taxon>Bacteria</taxon>
        <taxon>Pseudomonadati</taxon>
        <taxon>Bacteroidota</taxon>
        <taxon>Sphingobacteriia</taxon>
        <taxon>Sphingobacteriales</taxon>
        <taxon>Sphingobacteriaceae</taxon>
        <taxon>Sphingobacterium</taxon>
    </lineage>
</organism>
<keyword evidence="5" id="KW-0998">Cell outer membrane</keyword>
<dbReference type="InterPro" id="IPR011990">
    <property type="entry name" value="TPR-like_helical_dom_sf"/>
</dbReference>
<protein>
    <submittedName>
        <fullName evidence="8">RagB/SusD family nutrient uptake outer membrane protein</fullName>
    </submittedName>
</protein>
<evidence type="ECO:0000256" key="1">
    <source>
        <dbReference type="ARBA" id="ARBA00004442"/>
    </source>
</evidence>
<keyword evidence="9" id="KW-1185">Reference proteome</keyword>
<dbReference type="EMBL" id="JADEYP010000011">
    <property type="protein sequence ID" value="MCA5005024.1"/>
    <property type="molecule type" value="Genomic_DNA"/>
</dbReference>
<dbReference type="InterPro" id="IPR033985">
    <property type="entry name" value="SusD-like_N"/>
</dbReference>
<dbReference type="RefSeq" id="WP_225552413.1">
    <property type="nucleotide sequence ID" value="NZ_JADEYP010000011.1"/>
</dbReference>
<comment type="caution">
    <text evidence="8">The sequence shown here is derived from an EMBL/GenBank/DDBJ whole genome shotgun (WGS) entry which is preliminary data.</text>
</comment>
<dbReference type="Proteomes" id="UP001165302">
    <property type="component" value="Unassembled WGS sequence"/>
</dbReference>
<evidence type="ECO:0000313" key="8">
    <source>
        <dbReference type="EMBL" id="MCA5005024.1"/>
    </source>
</evidence>
<dbReference type="InterPro" id="IPR012944">
    <property type="entry name" value="SusD_RagB_dom"/>
</dbReference>
<evidence type="ECO:0000259" key="6">
    <source>
        <dbReference type="Pfam" id="PF07980"/>
    </source>
</evidence>
<evidence type="ECO:0000256" key="5">
    <source>
        <dbReference type="ARBA" id="ARBA00023237"/>
    </source>
</evidence>
<name>A0ABS7Z8K6_9SPHI</name>
<keyword evidence="3" id="KW-0732">Signal</keyword>
<gene>
    <name evidence="8" type="ORF">IPZ78_07650</name>
</gene>